<gene>
    <name evidence="1" type="ORF">ACETIH_14130</name>
</gene>
<protein>
    <recommendedName>
        <fullName evidence="3">Transposase</fullName>
    </recommendedName>
</protein>
<dbReference type="EMBL" id="JBHOMY010000033">
    <property type="protein sequence ID" value="MFC1457833.1"/>
    <property type="molecule type" value="Genomic_DNA"/>
</dbReference>
<evidence type="ECO:0000313" key="1">
    <source>
        <dbReference type="EMBL" id="MFC1457833.1"/>
    </source>
</evidence>
<name>A0ABV6Y995_9HYPH</name>
<evidence type="ECO:0008006" key="3">
    <source>
        <dbReference type="Google" id="ProtNLM"/>
    </source>
</evidence>
<comment type="caution">
    <text evidence="1">The sequence shown here is derived from an EMBL/GenBank/DDBJ whole genome shotgun (WGS) entry which is preliminary data.</text>
</comment>
<keyword evidence="2" id="KW-1185">Reference proteome</keyword>
<sequence length="90" mass="10252">MPNLPARFAATIVGFASLFCHQTWRHAEVLLVRAILAPSKRTVTRLLRIVGLGRERRFVNYDRVLSWARWSGREAARLLLDSKHTVRAAG</sequence>
<dbReference type="Proteomes" id="UP001593940">
    <property type="component" value="Unassembled WGS sequence"/>
</dbReference>
<organism evidence="1 2">
    <name type="scientific">Microvirga arabica</name>
    <dbReference type="NCBI Taxonomy" id="1128671"/>
    <lineage>
        <taxon>Bacteria</taxon>
        <taxon>Pseudomonadati</taxon>
        <taxon>Pseudomonadota</taxon>
        <taxon>Alphaproteobacteria</taxon>
        <taxon>Hyphomicrobiales</taxon>
        <taxon>Methylobacteriaceae</taxon>
        <taxon>Microvirga</taxon>
    </lineage>
</organism>
<reference evidence="1 2" key="1">
    <citation type="submission" date="2024-09" db="EMBL/GenBank/DDBJ databases">
        <title>Nodulacao em especies de Leguminosae Basais da Amazonia e Caracterizacao dos Rizobios e Bacterias Associadas aos Nodulos.</title>
        <authorList>
            <person name="Jambeiro I.C.A."/>
            <person name="Lopes I.S."/>
            <person name="Aguiar E.R.G.R."/>
            <person name="Santos A.F.J."/>
            <person name="Dos Santos J.M.F."/>
            <person name="Gross E."/>
        </authorList>
    </citation>
    <scope>NUCLEOTIDE SEQUENCE [LARGE SCALE GENOMIC DNA]</scope>
    <source>
        <strain evidence="1 2">BRUESC1165</strain>
    </source>
</reference>
<dbReference type="RefSeq" id="WP_377030030.1">
    <property type="nucleotide sequence ID" value="NZ_JBHOMY010000033.1"/>
</dbReference>
<evidence type="ECO:0000313" key="2">
    <source>
        <dbReference type="Proteomes" id="UP001593940"/>
    </source>
</evidence>
<proteinExistence type="predicted"/>
<accession>A0ABV6Y995</accession>